<dbReference type="InterPro" id="IPR008969">
    <property type="entry name" value="CarboxyPept-like_regulatory"/>
</dbReference>
<dbReference type="AlphaFoldDB" id="A0A2T0RSF2"/>
<accession>A0A2T0RSF2</accession>
<sequence length="230" mass="25647">MQSWQAMTPDQQGRFCAQCQKTVVDFTTMTDAQVLTHIHQSGGPGCGRFRSDQLNRPLVEPSSRQVSRWQWVSLLLSGWLSSQAAQAQSVTDKRVGSTFIPALTRSVITQVQPTDAQPRPLLIEGRVIDNQTQKPLANATIVIRNTPYSATTDSAGAFRLELPEYSPDSTVWAVASLIGYSTIQYKVEVGRPQLFAISEDINLISESISVGGYVVQKPTRRQRIRNWFKH</sequence>
<name>A0A2T0RSF2_9BACT</name>
<keyword evidence="2" id="KW-1185">Reference proteome</keyword>
<keyword evidence="1" id="KW-0378">Hydrolase</keyword>
<gene>
    <name evidence="1" type="ORF">CLV58_14028</name>
</gene>
<dbReference type="Gene3D" id="2.60.40.1120">
    <property type="entry name" value="Carboxypeptidase-like, regulatory domain"/>
    <property type="match status" value="1"/>
</dbReference>
<keyword evidence="1" id="KW-0121">Carboxypeptidase</keyword>
<keyword evidence="1" id="KW-0645">Protease</keyword>
<reference evidence="1 2" key="1">
    <citation type="submission" date="2018-03" db="EMBL/GenBank/DDBJ databases">
        <title>Genomic Encyclopedia of Archaeal and Bacterial Type Strains, Phase II (KMG-II): from individual species to whole genera.</title>
        <authorList>
            <person name="Goeker M."/>
        </authorList>
    </citation>
    <scope>NUCLEOTIDE SEQUENCE [LARGE SCALE GENOMIC DNA]</scope>
    <source>
        <strain evidence="1 2">DSM 28354</strain>
    </source>
</reference>
<comment type="caution">
    <text evidence="1">The sequence shown here is derived from an EMBL/GenBank/DDBJ whole genome shotgun (WGS) entry which is preliminary data.</text>
</comment>
<organism evidence="1 2">
    <name type="scientific">Spirosoma oryzae</name>
    <dbReference type="NCBI Taxonomy" id="1469603"/>
    <lineage>
        <taxon>Bacteria</taxon>
        <taxon>Pseudomonadati</taxon>
        <taxon>Bacteroidota</taxon>
        <taxon>Cytophagia</taxon>
        <taxon>Cytophagales</taxon>
        <taxon>Cytophagaceae</taxon>
        <taxon>Spirosoma</taxon>
    </lineage>
</organism>
<dbReference type="GO" id="GO:0004180">
    <property type="term" value="F:carboxypeptidase activity"/>
    <property type="evidence" value="ECO:0007669"/>
    <property type="project" value="UniProtKB-KW"/>
</dbReference>
<dbReference type="EMBL" id="PVTE01000040">
    <property type="protein sequence ID" value="PRY24129.1"/>
    <property type="molecule type" value="Genomic_DNA"/>
</dbReference>
<dbReference type="Pfam" id="PF13715">
    <property type="entry name" value="CarbopepD_reg_2"/>
    <property type="match status" value="1"/>
</dbReference>
<dbReference type="Proteomes" id="UP000238375">
    <property type="component" value="Unassembled WGS sequence"/>
</dbReference>
<evidence type="ECO:0000313" key="1">
    <source>
        <dbReference type="EMBL" id="PRY24129.1"/>
    </source>
</evidence>
<dbReference type="SUPFAM" id="SSF49464">
    <property type="entry name" value="Carboxypeptidase regulatory domain-like"/>
    <property type="match status" value="1"/>
</dbReference>
<proteinExistence type="predicted"/>
<evidence type="ECO:0000313" key="2">
    <source>
        <dbReference type="Proteomes" id="UP000238375"/>
    </source>
</evidence>
<protein>
    <submittedName>
        <fullName evidence="1">Carboxypeptidase-like protein</fullName>
    </submittedName>
</protein>